<dbReference type="EMBL" id="BSXT01018934">
    <property type="protein sequence ID" value="GMG16409.1"/>
    <property type="molecule type" value="Genomic_DNA"/>
</dbReference>
<sequence length="97" mass="10800">MTDTLESCCDCRTTDWSFRAKSVLKSMNDEGCDQLKLVVERNELEDGMPGRLQTGNVCHRVDLPPATCDVVEKVRHSDITVSARACISDPVVHIDHV</sequence>
<reference evidence="1" key="1">
    <citation type="submission" date="2023-04" db="EMBL/GenBank/DDBJ databases">
        <title>Phytophthora fragariaefolia NBRC 109709.</title>
        <authorList>
            <person name="Ichikawa N."/>
            <person name="Sato H."/>
            <person name="Tonouchi N."/>
        </authorList>
    </citation>
    <scope>NUCLEOTIDE SEQUENCE</scope>
    <source>
        <strain evidence="1">NBRC 109709</strain>
    </source>
</reference>
<comment type="caution">
    <text evidence="1">The sequence shown here is derived from an EMBL/GenBank/DDBJ whole genome shotgun (WGS) entry which is preliminary data.</text>
</comment>
<dbReference type="Proteomes" id="UP001165121">
    <property type="component" value="Unassembled WGS sequence"/>
</dbReference>
<gene>
    <name evidence="1" type="ORF">Pfra01_002975500</name>
</gene>
<keyword evidence="2" id="KW-1185">Reference proteome</keyword>
<proteinExistence type="predicted"/>
<name>A0A9W6YNX5_9STRA</name>
<protein>
    <submittedName>
        <fullName evidence="1">Unnamed protein product</fullName>
    </submittedName>
</protein>
<evidence type="ECO:0000313" key="1">
    <source>
        <dbReference type="EMBL" id="GMG16409.1"/>
    </source>
</evidence>
<organism evidence="1 2">
    <name type="scientific">Phytophthora fragariaefolia</name>
    <dbReference type="NCBI Taxonomy" id="1490495"/>
    <lineage>
        <taxon>Eukaryota</taxon>
        <taxon>Sar</taxon>
        <taxon>Stramenopiles</taxon>
        <taxon>Oomycota</taxon>
        <taxon>Peronosporomycetes</taxon>
        <taxon>Peronosporales</taxon>
        <taxon>Peronosporaceae</taxon>
        <taxon>Phytophthora</taxon>
    </lineage>
</organism>
<evidence type="ECO:0000313" key="2">
    <source>
        <dbReference type="Proteomes" id="UP001165121"/>
    </source>
</evidence>
<dbReference type="AlphaFoldDB" id="A0A9W6YNX5"/>
<accession>A0A9W6YNX5</accession>